<dbReference type="Gene3D" id="2.60.40.1180">
    <property type="entry name" value="Golgi alpha-mannosidase II"/>
    <property type="match status" value="1"/>
</dbReference>
<organism evidence="3 4">
    <name type="scientific">Kineosphaera limosa NBRC 100340</name>
    <dbReference type="NCBI Taxonomy" id="1184609"/>
    <lineage>
        <taxon>Bacteria</taxon>
        <taxon>Bacillati</taxon>
        <taxon>Actinomycetota</taxon>
        <taxon>Actinomycetes</taxon>
        <taxon>Micrococcales</taxon>
        <taxon>Dermatophilaceae</taxon>
        <taxon>Kineosphaera</taxon>
    </lineage>
</organism>
<dbReference type="CDD" id="cd00603">
    <property type="entry name" value="IPT_PCSR"/>
    <property type="match status" value="1"/>
</dbReference>
<keyword evidence="4" id="KW-1185">Reference proteome</keyword>
<comment type="caution">
    <text evidence="3">The sequence shown here is derived from an EMBL/GenBank/DDBJ whole genome shotgun (WGS) entry which is preliminary data.</text>
</comment>
<dbReference type="Gene3D" id="2.60.40.10">
    <property type="entry name" value="Immunoglobulins"/>
    <property type="match status" value="1"/>
</dbReference>
<dbReference type="SMART" id="SM00429">
    <property type="entry name" value="IPT"/>
    <property type="match status" value="1"/>
</dbReference>
<keyword evidence="1" id="KW-0732">Signal</keyword>
<evidence type="ECO:0000313" key="3">
    <source>
        <dbReference type="EMBL" id="GAB97475.1"/>
    </source>
</evidence>
<dbReference type="EMBL" id="BAHD01000070">
    <property type="protein sequence ID" value="GAB97475.1"/>
    <property type="molecule type" value="Genomic_DNA"/>
</dbReference>
<protein>
    <recommendedName>
        <fullName evidence="2">IPT/TIG domain-containing protein</fullName>
    </recommendedName>
</protein>
<evidence type="ECO:0000313" key="4">
    <source>
        <dbReference type="Proteomes" id="UP000008366"/>
    </source>
</evidence>
<dbReference type="RefSeq" id="WP_006594007.1">
    <property type="nucleotide sequence ID" value="NZ_BAHD01000070.1"/>
</dbReference>
<accession>K6WDV9</accession>
<dbReference type="AlphaFoldDB" id="K6WDV9"/>
<proteinExistence type="predicted"/>
<feature type="signal peptide" evidence="1">
    <location>
        <begin position="1"/>
        <end position="29"/>
    </location>
</feature>
<name>K6WDV9_9MICO</name>
<feature type="chain" id="PRO_5003899562" description="IPT/TIG domain-containing protein" evidence="1">
    <location>
        <begin position="30"/>
        <end position="667"/>
    </location>
</feature>
<dbReference type="InterPro" id="IPR002909">
    <property type="entry name" value="IPT_dom"/>
</dbReference>
<sequence length="667" mass="69316">MSRMKNWVGASAVAMLAGASLVAAPAVQAAPLTSSIAKAVAFAPAADAAPAKPKFGKISVAKGAARDTTAITISGTNFDTAEGKTTVKVGDATLTAAVSASSIAFTMPKLAAGGDPKATISVTSGEASKDFKFTYVIPAVKVTVDKTKLKPVPDSVLLEVTPTGDVKPGDKFTVKNGAGEEMAAEATATATPAEGKVSAKDNKLYVHLDKRASTTEKGTSFTVFNEWNKKGQTIKLSWNPAIPTLKAAVKTEKITPDGGVLTLTGKNLAYVAAGTSGTTAGGIKFSHVETTPTDAVKITKPTNEAGLTSAKAGSWWYVDETKKDQIQVKVPARGTDKKTDKSFTITATNKWDSPSKAMKVNWLENKTALKVKKGTKLELDAVSGGTIVFEGDKTYLDLVASMKLNDKALEEAETAAALDEADSGWFYNATAKSLTVKAGGNDRALGTVNLTAVNKWGNDIKAVKVKYVAPKMGTVAIGTTKEGSVAGGVDIELTGDKVSTAKTVRIGTTDYEIKAEKGTGATAAVAWIDGAKIKVTMPEIKASEWTAGATQKQVVVSLLNEWRGKSNGVVFTYKAAATSVTASPLASDNTEDVTVVITAATAQPGAKVLVDGKPVTATVDDTNKTFSIIMPKVTPALAKDATKTSKITFVNTYGIKSTDLSFVYTGK</sequence>
<dbReference type="Pfam" id="PF01833">
    <property type="entry name" value="TIG"/>
    <property type="match status" value="1"/>
</dbReference>
<dbReference type="GO" id="GO:0005975">
    <property type="term" value="P:carbohydrate metabolic process"/>
    <property type="evidence" value="ECO:0007669"/>
    <property type="project" value="UniProtKB-ARBA"/>
</dbReference>
<dbReference type="STRING" id="1184609.KILIM_070_00120"/>
<reference evidence="3 4" key="1">
    <citation type="submission" date="2012-08" db="EMBL/GenBank/DDBJ databases">
        <title>Whole genome shotgun sequence of Kineosphaera limosa NBRC 100340.</title>
        <authorList>
            <person name="Yoshida I."/>
            <person name="Isaki S."/>
            <person name="Hosoyama A."/>
            <person name="Tsuchikane K."/>
            <person name="Katsumata H."/>
            <person name="Ando Y."/>
            <person name="Ohji S."/>
            <person name="Hamada M."/>
            <person name="Tamura T."/>
            <person name="Yamazoe A."/>
            <person name="Yamazaki S."/>
            <person name="Fujita N."/>
        </authorList>
    </citation>
    <scope>NUCLEOTIDE SEQUENCE [LARGE SCALE GENOMIC DNA]</scope>
    <source>
        <strain evidence="3 4">NBRC 100340</strain>
    </source>
</reference>
<dbReference type="InterPro" id="IPR014756">
    <property type="entry name" value="Ig_E-set"/>
</dbReference>
<feature type="domain" description="IPT/TIG" evidence="2">
    <location>
        <begin position="52"/>
        <end position="136"/>
    </location>
</feature>
<evidence type="ECO:0000259" key="2">
    <source>
        <dbReference type="SMART" id="SM00429"/>
    </source>
</evidence>
<gene>
    <name evidence="3" type="ORF">KILIM_070_00120</name>
</gene>
<dbReference type="Proteomes" id="UP000008366">
    <property type="component" value="Unassembled WGS sequence"/>
</dbReference>
<dbReference type="InterPro" id="IPR013780">
    <property type="entry name" value="Glyco_hydro_b"/>
</dbReference>
<dbReference type="SUPFAM" id="SSF81296">
    <property type="entry name" value="E set domains"/>
    <property type="match status" value="1"/>
</dbReference>
<dbReference type="InterPro" id="IPR013783">
    <property type="entry name" value="Ig-like_fold"/>
</dbReference>
<evidence type="ECO:0000256" key="1">
    <source>
        <dbReference type="SAM" id="SignalP"/>
    </source>
</evidence>